<dbReference type="GO" id="GO:0005737">
    <property type="term" value="C:cytoplasm"/>
    <property type="evidence" value="ECO:0007669"/>
    <property type="project" value="TreeGrafter"/>
</dbReference>
<dbReference type="InterPro" id="IPR036770">
    <property type="entry name" value="Ankyrin_rpt-contain_sf"/>
</dbReference>
<evidence type="ECO:0000256" key="2">
    <source>
        <dbReference type="ARBA" id="ARBA00023043"/>
    </source>
</evidence>
<evidence type="ECO:0000256" key="1">
    <source>
        <dbReference type="ARBA" id="ARBA00022737"/>
    </source>
</evidence>
<accession>A0A7S2LQ92</accession>
<keyword evidence="1" id="KW-0677">Repeat</keyword>
<evidence type="ECO:0000313" key="3">
    <source>
        <dbReference type="EMBL" id="CAD9613185.1"/>
    </source>
</evidence>
<dbReference type="Gene3D" id="1.25.40.20">
    <property type="entry name" value="Ankyrin repeat-containing domain"/>
    <property type="match status" value="1"/>
</dbReference>
<dbReference type="PANTHER" id="PTHR24153">
    <property type="entry name" value="ESPIN"/>
    <property type="match status" value="1"/>
</dbReference>
<keyword evidence="2" id="KW-0040">ANK repeat</keyword>
<proteinExistence type="predicted"/>
<sequence length="253" mass="28583">MFRTKKFNSIKNHLSRNSKPTDVGIEDIRRCIERKKWRSLRIMLTQEEGSSAEEAILADPNNQLLLLACKYGAPVDVIEKLLTIKPDLARETDDDFNRTPLHMACLNANRIQDAPDILTVLIAQNPKATTCLDSNGNTPLHILCQNYCDCIRSVLNIDILSRRGPAALIIENDDGQTPLEILLLSEETGIFGDTNLQIDAIKQMHAICSQYSRKADQRAKRRKRSPQSVFRPVIQRQHGLERSFSGSDFSART</sequence>
<dbReference type="AlphaFoldDB" id="A0A7S2LQ92"/>
<name>A0A7S2LQ92_9STRA</name>
<dbReference type="InterPro" id="IPR052420">
    <property type="entry name" value="Espin/Espin-like"/>
</dbReference>
<dbReference type="GO" id="GO:0051015">
    <property type="term" value="F:actin filament binding"/>
    <property type="evidence" value="ECO:0007669"/>
    <property type="project" value="TreeGrafter"/>
</dbReference>
<reference evidence="3" key="1">
    <citation type="submission" date="2021-01" db="EMBL/GenBank/DDBJ databases">
        <authorList>
            <person name="Corre E."/>
            <person name="Pelletier E."/>
            <person name="Niang G."/>
            <person name="Scheremetjew M."/>
            <person name="Finn R."/>
            <person name="Kale V."/>
            <person name="Holt S."/>
            <person name="Cochrane G."/>
            <person name="Meng A."/>
            <person name="Brown T."/>
            <person name="Cohen L."/>
        </authorList>
    </citation>
    <scope>NUCLEOTIDE SEQUENCE</scope>
    <source>
        <strain evidence="3">B650</strain>
    </source>
</reference>
<protein>
    <submittedName>
        <fullName evidence="3">Uncharacterized protein</fullName>
    </submittedName>
</protein>
<dbReference type="InterPro" id="IPR002110">
    <property type="entry name" value="Ankyrin_rpt"/>
</dbReference>
<gene>
    <name evidence="3" type="ORF">LDAN0321_LOCUS20699</name>
</gene>
<dbReference type="PANTHER" id="PTHR24153:SF8">
    <property type="entry name" value="FORKED, ISOFORM F"/>
    <property type="match status" value="1"/>
</dbReference>
<dbReference type="EMBL" id="HBGY01033063">
    <property type="protein sequence ID" value="CAD9613185.1"/>
    <property type="molecule type" value="Transcribed_RNA"/>
</dbReference>
<dbReference type="GO" id="GO:0051017">
    <property type="term" value="P:actin filament bundle assembly"/>
    <property type="evidence" value="ECO:0007669"/>
    <property type="project" value="TreeGrafter"/>
</dbReference>
<dbReference type="Pfam" id="PF12796">
    <property type="entry name" value="Ank_2"/>
    <property type="match status" value="1"/>
</dbReference>
<organism evidence="3">
    <name type="scientific">Leptocylindrus danicus</name>
    <dbReference type="NCBI Taxonomy" id="163516"/>
    <lineage>
        <taxon>Eukaryota</taxon>
        <taxon>Sar</taxon>
        <taxon>Stramenopiles</taxon>
        <taxon>Ochrophyta</taxon>
        <taxon>Bacillariophyta</taxon>
        <taxon>Coscinodiscophyceae</taxon>
        <taxon>Chaetocerotophycidae</taxon>
        <taxon>Leptocylindrales</taxon>
        <taxon>Leptocylindraceae</taxon>
        <taxon>Leptocylindrus</taxon>
    </lineage>
</organism>
<dbReference type="SUPFAM" id="SSF48403">
    <property type="entry name" value="Ankyrin repeat"/>
    <property type="match status" value="1"/>
</dbReference>